<dbReference type="SUPFAM" id="SSF74650">
    <property type="entry name" value="Galactose mutarotase-like"/>
    <property type="match status" value="1"/>
</dbReference>
<dbReference type="AlphaFoldDB" id="A0A0D0YXW6"/>
<dbReference type="InterPro" id="IPR011013">
    <property type="entry name" value="Gal_mutarotase_sf_dom"/>
</dbReference>
<dbReference type="PANTHER" id="PTHR11122:SF13">
    <property type="entry name" value="GLUCOSE-6-PHOSPHATE 1-EPIMERASE"/>
    <property type="match status" value="1"/>
</dbReference>
<accession>A0A0D0YXW6</accession>
<dbReference type="EMBL" id="AWTT01000005">
    <property type="protein sequence ID" value="KIS04044.1"/>
    <property type="molecule type" value="Genomic_DNA"/>
</dbReference>
<dbReference type="Pfam" id="PF01263">
    <property type="entry name" value="Aldose_epim"/>
    <property type="match status" value="1"/>
</dbReference>
<proteinExistence type="predicted"/>
<evidence type="ECO:0000313" key="1">
    <source>
        <dbReference type="EMBL" id="KIS04044.1"/>
    </source>
</evidence>
<dbReference type="GO" id="GO:0030246">
    <property type="term" value="F:carbohydrate binding"/>
    <property type="evidence" value="ECO:0007669"/>
    <property type="project" value="InterPro"/>
</dbReference>
<evidence type="ECO:0000313" key="2">
    <source>
        <dbReference type="Proteomes" id="UP000032279"/>
    </source>
</evidence>
<keyword evidence="2" id="KW-1185">Reference proteome</keyword>
<dbReference type="GO" id="GO:0005975">
    <property type="term" value="P:carbohydrate metabolic process"/>
    <property type="evidence" value="ECO:0007669"/>
    <property type="project" value="InterPro"/>
</dbReference>
<dbReference type="PANTHER" id="PTHR11122">
    <property type="entry name" value="APOSPORY-ASSOCIATED PROTEIN C-RELATED"/>
    <property type="match status" value="1"/>
</dbReference>
<protein>
    <submittedName>
        <fullName evidence="1">Aldose 1-epimerase</fullName>
    </submittedName>
</protein>
<dbReference type="STRING" id="1335616.WDC_0383"/>
<dbReference type="PATRIC" id="fig|1335616.4.peg.383"/>
<dbReference type="InterPro" id="IPR008183">
    <property type="entry name" value="Aldose_1/G6P_1-epimerase"/>
</dbReference>
<dbReference type="InterPro" id="IPR037481">
    <property type="entry name" value="LacX"/>
</dbReference>
<dbReference type="GO" id="GO:0016853">
    <property type="term" value="F:isomerase activity"/>
    <property type="evidence" value="ECO:0007669"/>
    <property type="project" value="InterPro"/>
</dbReference>
<dbReference type="InterPro" id="IPR014718">
    <property type="entry name" value="GH-type_carb-bd"/>
</dbReference>
<dbReference type="CDD" id="cd09024">
    <property type="entry name" value="Aldose_epim_lacX"/>
    <property type="match status" value="1"/>
</dbReference>
<dbReference type="RefSeq" id="WP_044010108.1">
    <property type="nucleotide sequence ID" value="NZ_AWTT01000005.1"/>
</dbReference>
<comment type="caution">
    <text evidence="1">The sequence shown here is derived from an EMBL/GenBank/DDBJ whole genome shotgun (WGS) entry which is preliminary data.</text>
</comment>
<gene>
    <name evidence="1" type="primary">lacX</name>
    <name evidence="1" type="ORF">WDC_0383</name>
</gene>
<dbReference type="Gene3D" id="2.70.98.10">
    <property type="match status" value="1"/>
</dbReference>
<organism evidence="1 2">
    <name type="scientific">Paucilactobacillus wasatchensis</name>
    <dbReference type="NCBI Taxonomy" id="1335616"/>
    <lineage>
        <taxon>Bacteria</taxon>
        <taxon>Bacillati</taxon>
        <taxon>Bacillota</taxon>
        <taxon>Bacilli</taxon>
        <taxon>Lactobacillales</taxon>
        <taxon>Lactobacillaceae</taxon>
        <taxon>Paucilactobacillus</taxon>
    </lineage>
</organism>
<dbReference type="Proteomes" id="UP000032279">
    <property type="component" value="Unassembled WGS sequence"/>
</dbReference>
<reference evidence="1 2" key="1">
    <citation type="submission" date="2013-08" db="EMBL/GenBank/DDBJ databases">
        <title>Lactobacillus wasatchii sp. WDC04, a late gas producing bacteria isolated from aged chedder cheese.</title>
        <authorList>
            <person name="Oberg C.J."/>
            <person name="Culumber M."/>
            <person name="McMahon D.J."/>
            <person name="Broadbent J.R."/>
            <person name="Oberg T.S."/>
            <person name="Ortaki F."/>
        </authorList>
    </citation>
    <scope>NUCLEOTIDE SEQUENCE [LARGE SCALE GENOMIC DNA]</scope>
    <source>
        <strain evidence="1 2">WDC04</strain>
    </source>
</reference>
<name>A0A0D0YXW6_9LACO</name>
<dbReference type="OrthoDB" id="9795355at2"/>
<sequence length="289" mass="33150">MIKIEFNNYQATISELGAQLTSLMNLATKFEYLWQGAPQYWHYQAPILFPFVGRLKDDQYKYQGQTFQQTQHGFAREKEFTVINQTDNMVEFELNSSRETLNVYPFKFRLNVTYLLDEQGLHVNYQVTNPSDQEPLLFALGAHPGFNVANSQFNQTKVTVKPNKQYQQIPLVGPYNDSGNPRRLDLQQPLKLSHDLFSHDAIILALNNQPVELTLAQENSKRGLTVKIEGAPFVGIWSPYPQQAPLVCIEPWWGIADRLDADQQLDHKMAIKHLPAGDTWHAGFSIQPF</sequence>